<protein>
    <submittedName>
        <fullName evidence="1">Thioredoxin</fullName>
    </submittedName>
</protein>
<organism evidence="1">
    <name type="scientific">Staphylothermus marinus</name>
    <dbReference type="NCBI Taxonomy" id="2280"/>
    <lineage>
        <taxon>Archaea</taxon>
        <taxon>Thermoproteota</taxon>
        <taxon>Thermoprotei</taxon>
        <taxon>Desulfurococcales</taxon>
        <taxon>Desulfurococcaceae</taxon>
        <taxon>Staphylothermus</taxon>
    </lineage>
</organism>
<dbReference type="AlphaFoldDB" id="A0A7C4HCN6"/>
<name>A0A7C4HCN6_STAMA</name>
<evidence type="ECO:0000313" key="2">
    <source>
        <dbReference type="EMBL" id="HGU65196.1"/>
    </source>
</evidence>
<dbReference type="EMBL" id="DTAN01000126">
    <property type="protein sequence ID" value="HGU65196.1"/>
    <property type="molecule type" value="Genomic_DNA"/>
</dbReference>
<sequence length="116" mass="13657">MLSISSREEFIRAIKANDIVIIGYFDLDSEEGKFFNKVFTELSKYVDSRILVLHVDTSNYNELVSDLQHKRCIRVFIGGKLVFEQYDLFGDLDLDIFVLRRSIRSVLRENNVNYRI</sequence>
<comment type="caution">
    <text evidence="1">The sequence shown here is derived from an EMBL/GenBank/DDBJ whole genome shotgun (WGS) entry which is preliminary data.</text>
</comment>
<proteinExistence type="predicted"/>
<dbReference type="EMBL" id="DTBJ01000004">
    <property type="protein sequence ID" value="HGM58004.1"/>
    <property type="molecule type" value="Genomic_DNA"/>
</dbReference>
<reference evidence="1" key="1">
    <citation type="journal article" date="2020" name="mSystems">
        <title>Genome- and Community-Level Interaction Insights into Carbon Utilization and Element Cycling Functions of Hydrothermarchaeota in Hydrothermal Sediment.</title>
        <authorList>
            <person name="Zhou Z."/>
            <person name="Liu Y."/>
            <person name="Xu W."/>
            <person name="Pan J."/>
            <person name="Luo Z.H."/>
            <person name="Li M."/>
        </authorList>
    </citation>
    <scope>NUCLEOTIDE SEQUENCE [LARGE SCALE GENOMIC DNA]</scope>
    <source>
        <strain evidence="2">SpSt-622</strain>
        <strain evidence="1">SpSt-642</strain>
    </source>
</reference>
<evidence type="ECO:0000313" key="1">
    <source>
        <dbReference type="EMBL" id="HGM58004.1"/>
    </source>
</evidence>
<accession>A0A7C4HCN6</accession>
<gene>
    <name evidence="2" type="ORF">ENT92_03150</name>
    <name evidence="1" type="ORF">ENU14_00195</name>
</gene>